<dbReference type="InterPro" id="IPR036291">
    <property type="entry name" value="NAD(P)-bd_dom_sf"/>
</dbReference>
<evidence type="ECO:0000313" key="7">
    <source>
        <dbReference type="EMBL" id="MEY9469723.1"/>
    </source>
</evidence>
<dbReference type="InterPro" id="IPR028614">
    <property type="entry name" value="GDP_fucose/colitose_synth"/>
</dbReference>
<comment type="similarity">
    <text evidence="1 5">Belongs to the NAD(P)-dependent epimerase/dehydratase family. Fucose synthase subfamily.</text>
</comment>
<evidence type="ECO:0000256" key="3">
    <source>
        <dbReference type="ARBA" id="ARBA00023002"/>
    </source>
</evidence>
<keyword evidence="3 5" id="KW-0560">Oxidoreductase</keyword>
<feature type="binding site" evidence="5">
    <location>
        <begin position="176"/>
        <end position="179"/>
    </location>
    <ligand>
        <name>NADP(+)</name>
        <dbReference type="ChEBI" id="CHEBI:58349"/>
    </ligand>
</feature>
<keyword evidence="4 5" id="KW-0413">Isomerase</keyword>
<dbReference type="PANTHER" id="PTHR43238:SF1">
    <property type="entry name" value="GDP-L-FUCOSE SYNTHASE"/>
    <property type="match status" value="1"/>
</dbReference>
<feature type="binding site" evidence="5">
    <location>
        <position position="282"/>
    </location>
    <ligand>
        <name>substrate</name>
    </ligand>
</feature>
<dbReference type="HAMAP" id="MF_00956">
    <property type="entry name" value="GDP_fucose_synth"/>
    <property type="match status" value="1"/>
</dbReference>
<keyword evidence="8" id="KW-1185">Reference proteome</keyword>
<feature type="site" description="Important for catalytic activity" evidence="5">
    <location>
        <position position="122"/>
    </location>
</feature>
<keyword evidence="2 5" id="KW-0521">NADP</keyword>
<dbReference type="Gene3D" id="3.40.50.720">
    <property type="entry name" value="NAD(P)-binding Rossmann-like Domain"/>
    <property type="match status" value="1"/>
</dbReference>
<dbReference type="EC" id="1.1.1.271" evidence="5"/>
<dbReference type="PANTHER" id="PTHR43238">
    <property type="entry name" value="GDP-L-FUCOSE SYNTHASE"/>
    <property type="match status" value="1"/>
</dbReference>
<proteinExistence type="inferred from homology"/>
<feature type="binding site" evidence="5">
    <location>
        <begin position="24"/>
        <end position="30"/>
    </location>
    <ligand>
        <name>NADP(+)</name>
        <dbReference type="ChEBI" id="CHEBI:58349"/>
    </ligand>
</feature>
<dbReference type="Gene3D" id="3.90.25.10">
    <property type="entry name" value="UDP-galactose 4-epimerase, domain 1"/>
    <property type="match status" value="1"/>
</dbReference>
<evidence type="ECO:0000259" key="6">
    <source>
        <dbReference type="Pfam" id="PF01370"/>
    </source>
</evidence>
<name>A0ABV4GCS3_9BRAD</name>
<dbReference type="Pfam" id="PF01370">
    <property type="entry name" value="Epimerase"/>
    <property type="match status" value="1"/>
</dbReference>
<feature type="binding site" evidence="5">
    <location>
        <begin position="118"/>
        <end position="121"/>
    </location>
    <ligand>
        <name>NADP(+)</name>
        <dbReference type="ChEBI" id="CHEBI:58349"/>
    </ligand>
</feature>
<feature type="binding site" evidence="5">
    <location>
        <position position="215"/>
    </location>
    <ligand>
        <name>substrate</name>
    </ligand>
</feature>
<dbReference type="Proteomes" id="UP001565474">
    <property type="component" value="Unassembled WGS sequence"/>
</dbReference>
<feature type="active site" description="Proton donor/acceptor" evidence="5">
    <location>
        <position position="149"/>
    </location>
</feature>
<gene>
    <name evidence="5" type="primary">fcl</name>
    <name evidence="7" type="ORF">ABH992_002122</name>
</gene>
<comment type="function">
    <text evidence="5">Catalyzes the two-step NADP-dependent conversion of GDP-4-dehydro-6-deoxy-D-mannose to GDP-fucose, involving an epimerase and a reductase reaction.</text>
</comment>
<dbReference type="CDD" id="cd05239">
    <property type="entry name" value="GDP_FS_SDR_e"/>
    <property type="match status" value="1"/>
</dbReference>
<keyword evidence="5" id="KW-0511">Multifunctional enzyme</keyword>
<dbReference type="EMBL" id="JBGBZN010000002">
    <property type="protein sequence ID" value="MEY9469723.1"/>
    <property type="molecule type" value="Genomic_DNA"/>
</dbReference>
<comment type="catalytic activity">
    <reaction evidence="5">
        <text>GDP-beta-L-fucose + NADP(+) = GDP-4-dehydro-alpha-D-rhamnose + NADPH + H(+)</text>
        <dbReference type="Rhea" id="RHEA:18885"/>
        <dbReference type="ChEBI" id="CHEBI:15378"/>
        <dbReference type="ChEBI" id="CHEBI:57273"/>
        <dbReference type="ChEBI" id="CHEBI:57783"/>
        <dbReference type="ChEBI" id="CHEBI:57964"/>
        <dbReference type="ChEBI" id="CHEBI:58349"/>
        <dbReference type="EC" id="1.1.1.271"/>
    </reaction>
</comment>
<protein>
    <recommendedName>
        <fullName evidence="5">GDP-L-fucose synthase</fullName>
        <ecNumber evidence="5">1.1.1.271</ecNumber>
    </recommendedName>
    <alternativeName>
        <fullName evidence="5">GDP-4-keto-6-deoxy-D-mannose-3,5-epimerase-4-reductase</fullName>
    </alternativeName>
</protein>
<comment type="caution">
    <text evidence="7">The sequence shown here is derived from an EMBL/GenBank/DDBJ whole genome shotgun (WGS) entry which is preliminary data.</text>
</comment>
<dbReference type="SUPFAM" id="SSF51735">
    <property type="entry name" value="NAD(P)-binding Rossmann-fold domains"/>
    <property type="match status" value="1"/>
</dbReference>
<feature type="site" description="Important for catalytic activity" evidence="5">
    <location>
        <position position="120"/>
    </location>
</feature>
<organism evidence="7 8">
    <name type="scientific">Bradyrhizobium yuanmingense</name>
    <dbReference type="NCBI Taxonomy" id="108015"/>
    <lineage>
        <taxon>Bacteria</taxon>
        <taxon>Pseudomonadati</taxon>
        <taxon>Pseudomonadota</taxon>
        <taxon>Alphaproteobacteria</taxon>
        <taxon>Hyphomicrobiales</taxon>
        <taxon>Nitrobacteraceae</taxon>
        <taxon>Bradyrhizobium</taxon>
    </lineage>
</organism>
<evidence type="ECO:0000256" key="1">
    <source>
        <dbReference type="ARBA" id="ARBA00005959"/>
    </source>
</evidence>
<feature type="binding site" evidence="5">
    <location>
        <position position="200"/>
    </location>
    <ligand>
        <name>substrate</name>
    </ligand>
</feature>
<evidence type="ECO:0000256" key="4">
    <source>
        <dbReference type="ARBA" id="ARBA00023235"/>
    </source>
</evidence>
<accession>A0ABV4GCS3</accession>
<feature type="domain" description="NAD-dependent epimerase/dehydratase" evidence="6">
    <location>
        <begin position="20"/>
        <end position="250"/>
    </location>
</feature>
<sequence>MLIEGTMTGASTYDLRGKRVFVAGHRGMVGSAVVRRLASENCTVLTADRRELDLTKEEPTLRWLEANRPDVVVHAAAKVGGIAANNIFPVDFLCDNLALELSVIRASHAVGVRRLLFLGSSCIYPKHAKQPIAESELLTGPLEPTNEWYAIAKIAGLKMCQAYRRQYGDDFISVMPTNLYGRGDNYHPDHSHVPAALIRRFHEAKLANAPSVSVWGTGTPLREFLNVDDFADACVFLLKNYSSDMPINVGSGDELAIAEFARAVAEVVGYGGKLAFDTSKPDGTPRKLLDSSRIRGLGWQPKVALRAGLAAAYADYLQGQGRHLEVGATR</sequence>
<evidence type="ECO:0000256" key="2">
    <source>
        <dbReference type="ARBA" id="ARBA00022857"/>
    </source>
</evidence>
<feature type="binding site" evidence="5">
    <location>
        <position position="192"/>
    </location>
    <ligand>
        <name>NADP(+)</name>
        <dbReference type="ChEBI" id="CHEBI:58349"/>
    </ligand>
</feature>
<evidence type="ECO:0000313" key="8">
    <source>
        <dbReference type="Proteomes" id="UP001565474"/>
    </source>
</evidence>
<dbReference type="InterPro" id="IPR001509">
    <property type="entry name" value="Epimerase_deHydtase"/>
</dbReference>
<comment type="pathway">
    <text evidence="5">Nucleotide-sugar biosynthesis; GDP-L-fucose biosynthesis via de novo pathway; GDP-L-fucose from GDP-alpha-D-mannose: step 2/2.</text>
</comment>
<reference evidence="7 8" key="1">
    <citation type="submission" date="2024-07" db="EMBL/GenBank/DDBJ databases">
        <title>Genomic Encyclopedia of Type Strains, Phase V (KMG-V): Genome sequencing to study the core and pangenomes of soil and plant-associated prokaryotes.</title>
        <authorList>
            <person name="Whitman W."/>
        </authorList>
    </citation>
    <scope>NUCLEOTIDE SEQUENCE [LARGE SCALE GENOMIC DNA]</scope>
    <source>
        <strain evidence="7 8">USDA 222</strain>
    </source>
</reference>
<dbReference type="GO" id="GO:0050577">
    <property type="term" value="F:GDP-L-fucose synthase activity"/>
    <property type="evidence" value="ECO:0007669"/>
    <property type="project" value="UniProtKB-EC"/>
</dbReference>
<evidence type="ECO:0000256" key="5">
    <source>
        <dbReference type="HAMAP-Rule" id="MF_00956"/>
    </source>
</evidence>
<feature type="binding site" evidence="5">
    <location>
        <position position="153"/>
    </location>
    <ligand>
        <name>NADP(+)</name>
        <dbReference type="ChEBI" id="CHEBI:58349"/>
    </ligand>
</feature>
<feature type="binding site" evidence="5">
    <location>
        <position position="222"/>
    </location>
    <ligand>
        <name>substrate</name>
    </ligand>
</feature>